<evidence type="ECO:0000256" key="1">
    <source>
        <dbReference type="SAM" id="MobiDB-lite"/>
    </source>
</evidence>
<name>A0A1B2EZT6_9HYPH</name>
<dbReference type="OrthoDB" id="7539266at2"/>
<keyword evidence="2" id="KW-1133">Transmembrane helix</keyword>
<proteinExistence type="predicted"/>
<accession>A0A1B2EZT6</accession>
<geneLocation type="plasmid" evidence="3">
    <name>unnamed5</name>
</geneLocation>
<dbReference type="KEGG" id="moc:BB934_45660"/>
<feature type="transmembrane region" description="Helical" evidence="2">
    <location>
        <begin position="50"/>
        <end position="69"/>
    </location>
</feature>
<keyword evidence="3" id="KW-0614">Plasmid</keyword>
<dbReference type="RefSeq" id="WP_099516280.1">
    <property type="nucleotide sequence ID" value="NZ_CP016621.1"/>
</dbReference>
<evidence type="ECO:0000313" key="3">
    <source>
        <dbReference type="EMBL" id="ANY85509.1"/>
    </source>
</evidence>
<dbReference type="EMBL" id="CP016621">
    <property type="protein sequence ID" value="ANY85509.1"/>
    <property type="molecule type" value="Genomic_DNA"/>
</dbReference>
<feature type="region of interest" description="Disordered" evidence="1">
    <location>
        <begin position="430"/>
        <end position="458"/>
    </location>
</feature>
<sequence length="458" mass="50599">MATATTSERSRTRDYYELWGPSAIFVLFVLFGCLYIVAAKERGFGQVYVTFIPVALMLVYALVIAFSRFLRLRDDQAGDNLYYMGFLFTLTSLGTSLYHFNADRNADYIVQNFGIAIASTITGIALRVLFNQMRRDPVEVERIARLELAEAARRVRVELDQTVLEFDHFRRASLQSLREGFDEISIQVNKVGENLLAGLQEVTQKSQAPLEAASKSSGATIEGLTKRVVAALEDSANRLAGENEKLSVSAKAIAGSLDGVKERLTAMQAPDEVIKIKLDPTIKGLASAVDRFTARIDQHEKVFGAALESARLSSEATREAVDRIRISTADTEAGIRETVGTMKNAVMSFESVARSQAEQVNVVMKRSDDTLTILRDMSTASTERDARLIDTLSVLKEMEAAATDRDTRHMETLSKLLPGISKNDNVIDLTNAKETPAPAPEQDPEPTKWSRWPFGSNA</sequence>
<gene>
    <name evidence="3" type="ORF">BB934_45660</name>
</gene>
<organism evidence="3">
    <name type="scientific">Microvirga ossetica</name>
    <dbReference type="NCBI Taxonomy" id="1882682"/>
    <lineage>
        <taxon>Bacteria</taxon>
        <taxon>Pseudomonadati</taxon>
        <taxon>Pseudomonadota</taxon>
        <taxon>Alphaproteobacteria</taxon>
        <taxon>Hyphomicrobiales</taxon>
        <taxon>Methylobacteriaceae</taxon>
        <taxon>Microvirga</taxon>
    </lineage>
</organism>
<evidence type="ECO:0000256" key="2">
    <source>
        <dbReference type="SAM" id="Phobius"/>
    </source>
</evidence>
<protein>
    <submittedName>
        <fullName evidence="3">Uncharacterized protein</fullName>
    </submittedName>
</protein>
<feature type="transmembrane region" description="Helical" evidence="2">
    <location>
        <begin position="81"/>
        <end position="100"/>
    </location>
</feature>
<feature type="transmembrane region" description="Helical" evidence="2">
    <location>
        <begin position="112"/>
        <end position="130"/>
    </location>
</feature>
<keyword evidence="2" id="KW-0472">Membrane</keyword>
<dbReference type="AlphaFoldDB" id="A0A1B2EZT6"/>
<feature type="transmembrane region" description="Helical" evidence="2">
    <location>
        <begin position="18"/>
        <end position="38"/>
    </location>
</feature>
<keyword evidence="2" id="KW-0812">Transmembrane</keyword>
<reference evidence="3" key="1">
    <citation type="submission" date="2016-07" db="EMBL/GenBank/DDBJ databases">
        <title>Microvirga ossetica sp. nov. a new species of rhizobia isolated from root nodules of the legume species Vicia alpestris Steven originated from North Ossetia region in the Caucasus.</title>
        <authorList>
            <person name="Safronova V.I."/>
            <person name="Kuznetsova I.G."/>
            <person name="Sazanova A.L."/>
            <person name="Belimov A."/>
            <person name="Andronov E."/>
            <person name="Osledkin Y.S."/>
            <person name="Onishchuk O.P."/>
            <person name="Kurchak O.N."/>
            <person name="Shaposhnikov A.I."/>
            <person name="Willems A."/>
            <person name="Tikhonovich I.A."/>
        </authorList>
    </citation>
    <scope>NUCLEOTIDE SEQUENCE [LARGE SCALE GENOMIC DNA]</scope>
    <source>
        <strain evidence="3">V5/3M</strain>
        <plasmid evidence="3">unnamed5</plasmid>
    </source>
</reference>